<evidence type="ECO:0000256" key="1">
    <source>
        <dbReference type="ARBA" id="ARBA00004141"/>
    </source>
</evidence>
<name>A0ABV2W7J4_9ACTN</name>
<evidence type="ECO:0000313" key="6">
    <source>
        <dbReference type="Proteomes" id="UP001550378"/>
    </source>
</evidence>
<keyword evidence="4" id="KW-0472">Membrane</keyword>
<keyword evidence="5" id="KW-0808">Transferase</keyword>
<sequence length="187" mass="19948">MVWYALLVLLVGAERLAELVVARRHTRWSLARGGVEYGRGHYPVMVVLHTGLLAGCLLEVLALERPFVPALGWSMLALAVAAQALRWWCVTTLGPRWNTRVLVVPGLPLVSGGPYRWLRHPNYVAVVVEGIALPLVHGAWLTAVLFTVADAALLVVRIRCEDAALGAAGNAWARPVPAGAGGGGGAR</sequence>
<evidence type="ECO:0000256" key="2">
    <source>
        <dbReference type="ARBA" id="ARBA00022692"/>
    </source>
</evidence>
<gene>
    <name evidence="5" type="ORF">ABZ508_15010</name>
</gene>
<evidence type="ECO:0000256" key="3">
    <source>
        <dbReference type="ARBA" id="ARBA00022989"/>
    </source>
</evidence>
<organism evidence="5 6">
    <name type="scientific">Streptomyces lavendulocolor</name>
    <dbReference type="NCBI Taxonomy" id="67316"/>
    <lineage>
        <taxon>Bacteria</taxon>
        <taxon>Bacillati</taxon>
        <taxon>Actinomycetota</taxon>
        <taxon>Actinomycetes</taxon>
        <taxon>Kitasatosporales</taxon>
        <taxon>Streptomycetaceae</taxon>
        <taxon>Streptomyces</taxon>
    </lineage>
</organism>
<dbReference type="Proteomes" id="UP001550378">
    <property type="component" value="Unassembled WGS sequence"/>
</dbReference>
<dbReference type="Gene3D" id="1.20.120.1630">
    <property type="match status" value="1"/>
</dbReference>
<keyword evidence="5" id="KW-0489">Methyltransferase</keyword>
<protein>
    <submittedName>
        <fullName evidence="5">Isoprenylcysteine carboxyl methyltransferase family protein</fullName>
    </submittedName>
</protein>
<dbReference type="Pfam" id="PF04140">
    <property type="entry name" value="ICMT"/>
    <property type="match status" value="1"/>
</dbReference>
<dbReference type="GO" id="GO:0008168">
    <property type="term" value="F:methyltransferase activity"/>
    <property type="evidence" value="ECO:0007669"/>
    <property type="project" value="UniProtKB-KW"/>
</dbReference>
<proteinExistence type="predicted"/>
<dbReference type="EMBL" id="JBEXZR010000011">
    <property type="protein sequence ID" value="MEU0708661.1"/>
    <property type="molecule type" value="Genomic_DNA"/>
</dbReference>
<evidence type="ECO:0000256" key="4">
    <source>
        <dbReference type="ARBA" id="ARBA00023136"/>
    </source>
</evidence>
<comment type="caution">
    <text evidence="5">The sequence shown here is derived from an EMBL/GenBank/DDBJ whole genome shotgun (WGS) entry which is preliminary data.</text>
</comment>
<dbReference type="RefSeq" id="WP_359658583.1">
    <property type="nucleotide sequence ID" value="NZ_JBEXZO010000006.1"/>
</dbReference>
<keyword evidence="3" id="KW-1133">Transmembrane helix</keyword>
<dbReference type="InterPro" id="IPR007269">
    <property type="entry name" value="ICMT_MeTrfase"/>
</dbReference>
<keyword evidence="6" id="KW-1185">Reference proteome</keyword>
<dbReference type="GO" id="GO:0032259">
    <property type="term" value="P:methylation"/>
    <property type="evidence" value="ECO:0007669"/>
    <property type="project" value="UniProtKB-KW"/>
</dbReference>
<evidence type="ECO:0000313" key="5">
    <source>
        <dbReference type="EMBL" id="MEU0708661.1"/>
    </source>
</evidence>
<keyword evidence="2" id="KW-0812">Transmembrane</keyword>
<accession>A0ABV2W7J4</accession>
<reference evidence="5 6" key="1">
    <citation type="submission" date="2024-06" db="EMBL/GenBank/DDBJ databases">
        <title>The Natural Products Discovery Center: Release of the First 8490 Sequenced Strains for Exploring Actinobacteria Biosynthetic Diversity.</title>
        <authorList>
            <person name="Kalkreuter E."/>
            <person name="Kautsar S.A."/>
            <person name="Yang D."/>
            <person name="Bader C.D."/>
            <person name="Teijaro C.N."/>
            <person name="Fluegel L."/>
            <person name="Davis C.M."/>
            <person name="Simpson J.R."/>
            <person name="Lauterbach L."/>
            <person name="Steele A.D."/>
            <person name="Gui C."/>
            <person name="Meng S."/>
            <person name="Li G."/>
            <person name="Viehrig K."/>
            <person name="Ye F."/>
            <person name="Su P."/>
            <person name="Kiefer A.F."/>
            <person name="Nichols A."/>
            <person name="Cepeda A.J."/>
            <person name="Yan W."/>
            <person name="Fan B."/>
            <person name="Jiang Y."/>
            <person name="Adhikari A."/>
            <person name="Zheng C.-J."/>
            <person name="Schuster L."/>
            <person name="Cowan T.M."/>
            <person name="Smanski M.J."/>
            <person name="Chevrette M.G."/>
            <person name="De Carvalho L.P.S."/>
            <person name="Shen B."/>
        </authorList>
    </citation>
    <scope>NUCLEOTIDE SEQUENCE [LARGE SCALE GENOMIC DNA]</scope>
    <source>
        <strain evidence="5 6">NPDC006337</strain>
    </source>
</reference>
<comment type="subcellular location">
    <subcellularLocation>
        <location evidence="1">Membrane</location>
        <topology evidence="1">Multi-pass membrane protein</topology>
    </subcellularLocation>
</comment>